<evidence type="ECO:0000313" key="2">
    <source>
        <dbReference type="Proteomes" id="UP001597285"/>
    </source>
</evidence>
<protein>
    <submittedName>
        <fullName evidence="1">DUF6711 family protein</fullName>
    </submittedName>
</protein>
<reference evidence="2" key="1">
    <citation type="journal article" date="2019" name="Int. J. Syst. Evol. Microbiol.">
        <title>The Global Catalogue of Microorganisms (GCM) 10K type strain sequencing project: providing services to taxonomists for standard genome sequencing and annotation.</title>
        <authorList>
            <consortium name="The Broad Institute Genomics Platform"/>
            <consortium name="The Broad Institute Genome Sequencing Center for Infectious Disease"/>
            <person name="Wu L."/>
            <person name="Ma J."/>
        </authorList>
    </citation>
    <scope>NUCLEOTIDE SEQUENCE [LARGE SCALE GENOMIC DNA]</scope>
    <source>
        <strain evidence="2">KCTC 42143</strain>
    </source>
</reference>
<dbReference type="RefSeq" id="WP_058918171.1">
    <property type="nucleotide sequence ID" value="NZ_JBHSQC010000025.1"/>
</dbReference>
<gene>
    <name evidence="1" type="ORF">ACFSBK_07295</name>
</gene>
<dbReference type="Proteomes" id="UP001597285">
    <property type="component" value="Unassembled WGS sequence"/>
</dbReference>
<dbReference type="Pfam" id="PF20458">
    <property type="entry name" value="DUF6711"/>
    <property type="match status" value="1"/>
</dbReference>
<proteinExistence type="predicted"/>
<organism evidence="1 2">
    <name type="scientific">Carnobacterium antarcticum</name>
    <dbReference type="NCBI Taxonomy" id="2126436"/>
    <lineage>
        <taxon>Bacteria</taxon>
        <taxon>Bacillati</taxon>
        <taxon>Bacillota</taxon>
        <taxon>Bacilli</taxon>
        <taxon>Lactobacillales</taxon>
        <taxon>Carnobacteriaceae</taxon>
        <taxon>Carnobacterium</taxon>
    </lineage>
</organism>
<comment type="caution">
    <text evidence="1">The sequence shown here is derived from an EMBL/GenBank/DDBJ whole genome shotgun (WGS) entry which is preliminary data.</text>
</comment>
<keyword evidence="2" id="KW-1185">Reference proteome</keyword>
<sequence>MAGSLAINGASVKQPKSFNFGVMDLDGESTRNAKGKMTRDIIRTGIRKIELEWGPLSDGEISSILQAVNVSFFSVSYPDAMTGGQRTGTFYVGDRSAPSYSWNDKYKSMKWEGLSMNFIEQ</sequence>
<evidence type="ECO:0000313" key="1">
    <source>
        <dbReference type="EMBL" id="MFD1799656.1"/>
    </source>
</evidence>
<dbReference type="EMBL" id="JBHUFF010000013">
    <property type="protein sequence ID" value="MFD1799656.1"/>
    <property type="molecule type" value="Genomic_DNA"/>
</dbReference>
<dbReference type="InterPro" id="IPR046557">
    <property type="entry name" value="DUF6711"/>
</dbReference>
<accession>A0ABW4NN38</accession>
<name>A0ABW4NN38_9LACT</name>